<dbReference type="Proteomes" id="UP000054047">
    <property type="component" value="Unassembled WGS sequence"/>
</dbReference>
<evidence type="ECO:0000313" key="2">
    <source>
        <dbReference type="Proteomes" id="UP000054047"/>
    </source>
</evidence>
<keyword evidence="2" id="KW-1185">Reference proteome</keyword>
<dbReference type="AlphaFoldDB" id="A0A0C2HI24"/>
<sequence>MPNFYVIQDPKRQWQDVNITFREPLDAAETPLSQLRPFGKQAMRNCRAHCPTRPRKHRSRAGSDNRELTIENMNVRVADIEITSVSQAVVNMIILSADIGETIQPSNPARSTHAVDSERLSFLQGHVTRI</sequence>
<reference evidence="1 2" key="1">
    <citation type="submission" date="2013-12" db="EMBL/GenBank/DDBJ databases">
        <title>Draft genome of the parsitic nematode Ancylostoma duodenale.</title>
        <authorList>
            <person name="Mitreva M."/>
        </authorList>
    </citation>
    <scope>NUCLEOTIDE SEQUENCE [LARGE SCALE GENOMIC DNA]</scope>
    <source>
        <strain evidence="1 2">Zhejiang</strain>
    </source>
</reference>
<evidence type="ECO:0000313" key="1">
    <source>
        <dbReference type="EMBL" id="KIH69301.1"/>
    </source>
</evidence>
<accession>A0A0C2HI24</accession>
<dbReference type="EMBL" id="KN726183">
    <property type="protein sequence ID" value="KIH69301.1"/>
    <property type="molecule type" value="Genomic_DNA"/>
</dbReference>
<gene>
    <name evidence="1" type="ORF">ANCDUO_00358</name>
</gene>
<name>A0A0C2HI24_9BILA</name>
<proteinExistence type="predicted"/>
<organism evidence="1 2">
    <name type="scientific">Ancylostoma duodenale</name>
    <dbReference type="NCBI Taxonomy" id="51022"/>
    <lineage>
        <taxon>Eukaryota</taxon>
        <taxon>Metazoa</taxon>
        <taxon>Ecdysozoa</taxon>
        <taxon>Nematoda</taxon>
        <taxon>Chromadorea</taxon>
        <taxon>Rhabditida</taxon>
        <taxon>Rhabditina</taxon>
        <taxon>Rhabditomorpha</taxon>
        <taxon>Strongyloidea</taxon>
        <taxon>Ancylostomatidae</taxon>
        <taxon>Ancylostomatinae</taxon>
        <taxon>Ancylostoma</taxon>
    </lineage>
</organism>
<protein>
    <submittedName>
        <fullName evidence="1">Uncharacterized protein</fullName>
    </submittedName>
</protein>